<protein>
    <recommendedName>
        <fullName evidence="3">Cation/H+ exchanger domain-containing protein</fullName>
    </recommendedName>
</protein>
<dbReference type="AlphaFoldDB" id="A0A150RA75"/>
<sequence>MHGLTERQVLLSLVALALVLLTARAFGELARRLRQPEVLGELFGGVVLGPSSSARSLLGSIEPSSRIRRSG</sequence>
<reference evidence="1 2" key="1">
    <citation type="submission" date="2014-02" db="EMBL/GenBank/DDBJ databases">
        <title>The small core and large imbalanced accessory genome model reveals a collaborative survival strategy of Sorangium cellulosum strains in nature.</title>
        <authorList>
            <person name="Han K."/>
            <person name="Peng R."/>
            <person name="Blom J."/>
            <person name="Li Y.-Z."/>
        </authorList>
    </citation>
    <scope>NUCLEOTIDE SEQUENCE [LARGE SCALE GENOMIC DNA]</scope>
    <source>
        <strain evidence="1 2">So0149</strain>
    </source>
</reference>
<name>A0A150RA75_SORCE</name>
<dbReference type="EMBL" id="JEMC01004012">
    <property type="protein sequence ID" value="KYF76648.1"/>
    <property type="molecule type" value="Genomic_DNA"/>
</dbReference>
<dbReference type="Proteomes" id="UP000075515">
    <property type="component" value="Unassembled WGS sequence"/>
</dbReference>
<organism evidence="1 2">
    <name type="scientific">Sorangium cellulosum</name>
    <name type="common">Polyangium cellulosum</name>
    <dbReference type="NCBI Taxonomy" id="56"/>
    <lineage>
        <taxon>Bacteria</taxon>
        <taxon>Pseudomonadati</taxon>
        <taxon>Myxococcota</taxon>
        <taxon>Polyangia</taxon>
        <taxon>Polyangiales</taxon>
        <taxon>Polyangiaceae</taxon>
        <taxon>Sorangium</taxon>
    </lineage>
</organism>
<dbReference type="Gene3D" id="1.20.1530.20">
    <property type="match status" value="1"/>
</dbReference>
<comment type="caution">
    <text evidence="1">The sequence shown here is derived from an EMBL/GenBank/DDBJ whole genome shotgun (WGS) entry which is preliminary data.</text>
</comment>
<gene>
    <name evidence="1" type="ORF">BE18_19585</name>
</gene>
<dbReference type="InterPro" id="IPR038770">
    <property type="entry name" value="Na+/solute_symporter_sf"/>
</dbReference>
<accession>A0A150RA75</accession>
<evidence type="ECO:0008006" key="3">
    <source>
        <dbReference type="Google" id="ProtNLM"/>
    </source>
</evidence>
<evidence type="ECO:0000313" key="1">
    <source>
        <dbReference type="EMBL" id="KYF76648.1"/>
    </source>
</evidence>
<proteinExistence type="predicted"/>
<evidence type="ECO:0000313" key="2">
    <source>
        <dbReference type="Proteomes" id="UP000075515"/>
    </source>
</evidence>